<gene>
    <name evidence="1" type="ORF">ARMOST_10066</name>
</gene>
<name>A0A284RD89_ARMOS</name>
<protein>
    <submittedName>
        <fullName evidence="1">Uncharacterized protein</fullName>
    </submittedName>
</protein>
<keyword evidence="2" id="KW-1185">Reference proteome</keyword>
<evidence type="ECO:0000313" key="1">
    <source>
        <dbReference type="EMBL" id="SJL06724.1"/>
    </source>
</evidence>
<evidence type="ECO:0000313" key="2">
    <source>
        <dbReference type="Proteomes" id="UP000219338"/>
    </source>
</evidence>
<accession>A0A284RD89</accession>
<dbReference type="AlphaFoldDB" id="A0A284RD89"/>
<proteinExistence type="predicted"/>
<dbReference type="Proteomes" id="UP000219338">
    <property type="component" value="Unassembled WGS sequence"/>
</dbReference>
<reference evidence="2" key="1">
    <citation type="journal article" date="2017" name="Nat. Ecol. Evol.">
        <title>Genome expansion and lineage-specific genetic innovations in the forest pathogenic fungi Armillaria.</title>
        <authorList>
            <person name="Sipos G."/>
            <person name="Prasanna A.N."/>
            <person name="Walter M.C."/>
            <person name="O'Connor E."/>
            <person name="Balint B."/>
            <person name="Krizsan K."/>
            <person name="Kiss B."/>
            <person name="Hess J."/>
            <person name="Varga T."/>
            <person name="Slot J."/>
            <person name="Riley R."/>
            <person name="Boka B."/>
            <person name="Rigling D."/>
            <person name="Barry K."/>
            <person name="Lee J."/>
            <person name="Mihaltcheva S."/>
            <person name="LaButti K."/>
            <person name="Lipzen A."/>
            <person name="Waldron R."/>
            <person name="Moloney N.M."/>
            <person name="Sperisen C."/>
            <person name="Kredics L."/>
            <person name="Vagvoelgyi C."/>
            <person name="Patrignani A."/>
            <person name="Fitzpatrick D."/>
            <person name="Nagy I."/>
            <person name="Doyle S."/>
            <person name="Anderson J.B."/>
            <person name="Grigoriev I.V."/>
            <person name="Gueldener U."/>
            <person name="Muensterkoetter M."/>
            <person name="Nagy L.G."/>
        </authorList>
    </citation>
    <scope>NUCLEOTIDE SEQUENCE [LARGE SCALE GENOMIC DNA]</scope>
    <source>
        <strain evidence="2">C18/9</strain>
    </source>
</reference>
<organism evidence="1 2">
    <name type="scientific">Armillaria ostoyae</name>
    <name type="common">Armillaria root rot fungus</name>
    <dbReference type="NCBI Taxonomy" id="47428"/>
    <lineage>
        <taxon>Eukaryota</taxon>
        <taxon>Fungi</taxon>
        <taxon>Dikarya</taxon>
        <taxon>Basidiomycota</taxon>
        <taxon>Agaricomycotina</taxon>
        <taxon>Agaricomycetes</taxon>
        <taxon>Agaricomycetidae</taxon>
        <taxon>Agaricales</taxon>
        <taxon>Marasmiineae</taxon>
        <taxon>Physalacriaceae</taxon>
        <taxon>Armillaria</taxon>
    </lineage>
</organism>
<sequence>MSIITDLLSQYNMSNAMPSKVLLHCKLHELPTPPPNALPDITDTDITPT</sequence>
<dbReference type="EMBL" id="FUEG01000007">
    <property type="protein sequence ID" value="SJL06724.1"/>
    <property type="molecule type" value="Genomic_DNA"/>
</dbReference>